<evidence type="ECO:0000256" key="1">
    <source>
        <dbReference type="ARBA" id="ARBA00023180"/>
    </source>
</evidence>
<dbReference type="InterPro" id="IPR002018">
    <property type="entry name" value="CarbesteraseB"/>
</dbReference>
<dbReference type="OrthoDB" id="19653at2759"/>
<name>A0A8J2J592_9HEXA</name>
<sequence length="108" mass="12363">TFLGEHPLKIVSDGRAHRVPYLIGHTTHEGLYSTVPLMQDSKNLDKFESEIVPALKTIFAIENPNVAEIAKKIQKFYVPDETNINFAERAMQYVHLFGDGFFNFDIHE</sequence>
<evidence type="ECO:0000313" key="3">
    <source>
        <dbReference type="EMBL" id="CAG7648949.1"/>
    </source>
</evidence>
<keyword evidence="1" id="KW-0325">Glycoprotein</keyword>
<proteinExistence type="predicted"/>
<dbReference type="AlphaFoldDB" id="A0A8J2J592"/>
<reference evidence="3" key="1">
    <citation type="submission" date="2021-06" db="EMBL/GenBank/DDBJ databases">
        <authorList>
            <person name="Hodson N. C."/>
            <person name="Mongue J. A."/>
            <person name="Jaron S. K."/>
        </authorList>
    </citation>
    <scope>NUCLEOTIDE SEQUENCE</scope>
</reference>
<feature type="non-terminal residue" evidence="3">
    <location>
        <position position="1"/>
    </location>
</feature>
<comment type="caution">
    <text evidence="3">The sequence shown here is derived from an EMBL/GenBank/DDBJ whole genome shotgun (WGS) entry which is preliminary data.</text>
</comment>
<gene>
    <name evidence="3" type="ORF">AFUS01_LOCUS672</name>
</gene>
<dbReference type="Proteomes" id="UP000708208">
    <property type="component" value="Unassembled WGS sequence"/>
</dbReference>
<protein>
    <recommendedName>
        <fullName evidence="2">Carboxylesterase type B domain-containing protein</fullName>
    </recommendedName>
</protein>
<organism evidence="3 4">
    <name type="scientific">Allacma fusca</name>
    <dbReference type="NCBI Taxonomy" id="39272"/>
    <lineage>
        <taxon>Eukaryota</taxon>
        <taxon>Metazoa</taxon>
        <taxon>Ecdysozoa</taxon>
        <taxon>Arthropoda</taxon>
        <taxon>Hexapoda</taxon>
        <taxon>Collembola</taxon>
        <taxon>Symphypleona</taxon>
        <taxon>Sminthuridae</taxon>
        <taxon>Allacma</taxon>
    </lineage>
</organism>
<dbReference type="Pfam" id="PF00135">
    <property type="entry name" value="COesterase"/>
    <property type="match status" value="1"/>
</dbReference>
<feature type="non-terminal residue" evidence="3">
    <location>
        <position position="108"/>
    </location>
</feature>
<evidence type="ECO:0000313" key="4">
    <source>
        <dbReference type="Proteomes" id="UP000708208"/>
    </source>
</evidence>
<accession>A0A8J2J592</accession>
<dbReference type="EMBL" id="CAJVCH010003496">
    <property type="protein sequence ID" value="CAG7648949.1"/>
    <property type="molecule type" value="Genomic_DNA"/>
</dbReference>
<keyword evidence="4" id="KW-1185">Reference proteome</keyword>
<feature type="domain" description="Carboxylesterase type B" evidence="2">
    <location>
        <begin position="2"/>
        <end position="107"/>
    </location>
</feature>
<evidence type="ECO:0000259" key="2">
    <source>
        <dbReference type="Pfam" id="PF00135"/>
    </source>
</evidence>